<sequence>MRVTTILPILCCLLLAGMLFRPAGAHAAPSAARTCATASECAAPQQTAPKLFASYTFGLPRAQAMKLPGAAPGKGDFAGDVLLPEADFAGLPWSVRLEFRRDALVRVSLVEAYTGKRLEAVNNSLRDMGFEMLAMLADGVRLDFVAALKVDGPQGLQGRIEKLHKKENPNRMSYAWFDTRKISRETKVTARNLSELLQVVAAETREAEVTLLGDGKGGVANILVDFSLPVLELQTYNH</sequence>
<proteinExistence type="predicted"/>
<evidence type="ECO:0000256" key="1">
    <source>
        <dbReference type="SAM" id="SignalP"/>
    </source>
</evidence>
<keyword evidence="1" id="KW-0732">Signal</keyword>
<reference evidence="3" key="1">
    <citation type="submission" date="2016-02" db="EMBL/GenBank/DDBJ databases">
        <authorList>
            <person name="Holder M.E."/>
            <person name="Ajami N.J."/>
            <person name="Petrosino J.F."/>
        </authorList>
    </citation>
    <scope>NUCLEOTIDE SEQUENCE [LARGE SCALE GENOMIC DNA]</scope>
    <source>
        <strain evidence="3">CCUG 45958</strain>
    </source>
</reference>
<evidence type="ECO:0000313" key="3">
    <source>
        <dbReference type="Proteomes" id="UP000069241"/>
    </source>
</evidence>
<keyword evidence="3" id="KW-1185">Reference proteome</keyword>
<dbReference type="AlphaFoldDB" id="A0A109W3K7"/>
<feature type="chain" id="PRO_5007141274" evidence="1">
    <location>
        <begin position="28"/>
        <end position="238"/>
    </location>
</feature>
<name>A0A109W3K7_9BACT</name>
<dbReference type="STRING" id="44742.AXF13_01470"/>
<dbReference type="KEGG" id="dfi:AXF13_01470"/>
<dbReference type="Proteomes" id="UP000069241">
    <property type="component" value="Chromosome"/>
</dbReference>
<evidence type="ECO:0000313" key="2">
    <source>
        <dbReference type="EMBL" id="AMD88893.1"/>
    </source>
</evidence>
<protein>
    <submittedName>
        <fullName evidence="2">Uncharacterized protein</fullName>
    </submittedName>
</protein>
<dbReference type="RefSeq" id="WP_062251380.1">
    <property type="nucleotide sequence ID" value="NZ_CP014229.1"/>
</dbReference>
<gene>
    <name evidence="2" type="ORF">AXF13_01470</name>
</gene>
<accession>A0A109W3K7</accession>
<organism evidence="2 3">
    <name type="scientific">Desulfovibrio fairfieldensis</name>
    <dbReference type="NCBI Taxonomy" id="44742"/>
    <lineage>
        <taxon>Bacteria</taxon>
        <taxon>Pseudomonadati</taxon>
        <taxon>Thermodesulfobacteriota</taxon>
        <taxon>Desulfovibrionia</taxon>
        <taxon>Desulfovibrionales</taxon>
        <taxon>Desulfovibrionaceae</taxon>
        <taxon>Desulfovibrio</taxon>
    </lineage>
</organism>
<dbReference type="EMBL" id="CP014229">
    <property type="protein sequence ID" value="AMD88893.1"/>
    <property type="molecule type" value="Genomic_DNA"/>
</dbReference>
<feature type="signal peptide" evidence="1">
    <location>
        <begin position="1"/>
        <end position="27"/>
    </location>
</feature>